<feature type="compositionally biased region" description="Pro residues" evidence="1">
    <location>
        <begin position="276"/>
        <end position="301"/>
    </location>
</feature>
<organism evidence="2 3">
    <name type="scientific">Madurella fahalii</name>
    <dbReference type="NCBI Taxonomy" id="1157608"/>
    <lineage>
        <taxon>Eukaryota</taxon>
        <taxon>Fungi</taxon>
        <taxon>Dikarya</taxon>
        <taxon>Ascomycota</taxon>
        <taxon>Pezizomycotina</taxon>
        <taxon>Sordariomycetes</taxon>
        <taxon>Sordariomycetidae</taxon>
        <taxon>Sordariales</taxon>
        <taxon>Sordariales incertae sedis</taxon>
        <taxon>Madurella</taxon>
    </lineage>
</organism>
<dbReference type="EMBL" id="BAAFSV010000001">
    <property type="protein sequence ID" value="GAB1311137.1"/>
    <property type="molecule type" value="Genomic_DNA"/>
</dbReference>
<name>A0ABQ0G047_9PEZI</name>
<sequence>MIADRGQIGPNWTGRLWCSIPYFYEETWSYLNGNIRILDKLPAVKAKALRKARDSKTPALVRKDFNLVSRGEAETLAWMSNPSQEALEQVLQARNIATQSSRTPGLPPSSNTLAFTPFQEMLDRATPHSLTRTSNTTLYRGSPLRKGADELIMNSYLQDLDIGNVKTESTTLVYDGLRSCPPLVADSSRAWRPYQGPDSHTRLCNARRHYSHAIKPPTSHPLPTEPSMSTTIRCPPNLKLVARPPRPQDHDPKALTSFTQKTVMPLKTPTLVCNKPLPPLPREIARPFPPSPYPSPIPITAPPLRALPRAPPV</sequence>
<feature type="compositionally biased region" description="Low complexity" evidence="1">
    <location>
        <begin position="302"/>
        <end position="313"/>
    </location>
</feature>
<protein>
    <submittedName>
        <fullName evidence="2">Uncharacterized protein</fullName>
    </submittedName>
</protein>
<dbReference type="RefSeq" id="XP_070912870.1">
    <property type="nucleotide sequence ID" value="XM_071056769.1"/>
</dbReference>
<reference evidence="2 3" key="1">
    <citation type="submission" date="2024-09" db="EMBL/GenBank/DDBJ databases">
        <title>Itraconazole resistance in Madurella fahalii resulting from another homologue of gene encoding cytochrome P450 14-alpha sterol demethylase (CYP51).</title>
        <authorList>
            <person name="Yoshioka I."/>
            <person name="Fahal A.H."/>
            <person name="Kaneko S."/>
            <person name="Yaguchi T."/>
        </authorList>
    </citation>
    <scope>NUCLEOTIDE SEQUENCE [LARGE SCALE GENOMIC DNA]</scope>
    <source>
        <strain evidence="2 3">IFM 68171</strain>
    </source>
</reference>
<dbReference type="Proteomes" id="UP001628179">
    <property type="component" value="Unassembled WGS sequence"/>
</dbReference>
<keyword evidence="3" id="KW-1185">Reference proteome</keyword>
<dbReference type="GeneID" id="98172092"/>
<evidence type="ECO:0000313" key="2">
    <source>
        <dbReference type="EMBL" id="GAB1311137.1"/>
    </source>
</evidence>
<evidence type="ECO:0000256" key="1">
    <source>
        <dbReference type="SAM" id="MobiDB-lite"/>
    </source>
</evidence>
<accession>A0ABQ0G047</accession>
<evidence type="ECO:0000313" key="3">
    <source>
        <dbReference type="Proteomes" id="UP001628179"/>
    </source>
</evidence>
<comment type="caution">
    <text evidence="2">The sequence shown here is derived from an EMBL/GenBank/DDBJ whole genome shotgun (WGS) entry which is preliminary data.</text>
</comment>
<feature type="region of interest" description="Disordered" evidence="1">
    <location>
        <begin position="274"/>
        <end position="313"/>
    </location>
</feature>
<gene>
    <name evidence="2" type="ORF">MFIFM68171_01347</name>
</gene>
<feature type="region of interest" description="Disordered" evidence="1">
    <location>
        <begin position="213"/>
        <end position="232"/>
    </location>
</feature>
<proteinExistence type="predicted"/>